<dbReference type="PROSITE" id="PS51194">
    <property type="entry name" value="HELICASE_CTER"/>
    <property type="match status" value="1"/>
</dbReference>
<keyword evidence="3" id="KW-0347">Helicase</keyword>
<evidence type="ECO:0000259" key="5">
    <source>
        <dbReference type="PROSITE" id="PS51192"/>
    </source>
</evidence>
<keyword evidence="1" id="KW-0547">Nucleotide-binding</keyword>
<evidence type="ECO:0000256" key="1">
    <source>
        <dbReference type="ARBA" id="ARBA00022741"/>
    </source>
</evidence>
<evidence type="ECO:0000256" key="3">
    <source>
        <dbReference type="ARBA" id="ARBA00022806"/>
    </source>
</evidence>
<dbReference type="Gene3D" id="3.40.50.10810">
    <property type="entry name" value="Tandem AAA-ATPase domain"/>
    <property type="match status" value="1"/>
</dbReference>
<dbReference type="Gene3D" id="3.40.50.300">
    <property type="entry name" value="P-loop containing nucleotide triphosphate hydrolases"/>
    <property type="match status" value="1"/>
</dbReference>
<dbReference type="InterPro" id="IPR057342">
    <property type="entry name" value="DEXDc_RapA"/>
</dbReference>
<evidence type="ECO:0000313" key="7">
    <source>
        <dbReference type="EMBL" id="TQE99806.1"/>
    </source>
</evidence>
<dbReference type="Proteomes" id="UP000315400">
    <property type="component" value="Unassembled WGS sequence"/>
</dbReference>
<reference evidence="7 8" key="1">
    <citation type="submission" date="2019-06" db="EMBL/GenBank/DDBJ databases">
        <title>Metagenome assembled Genome of Spiribacter salinus SL48-SHIP from the microbial mat of Salt Lake 48 (Novosibirsk region, Russia).</title>
        <authorList>
            <person name="Shipova A."/>
            <person name="Rozanov A.S."/>
            <person name="Bryanskaya A.V."/>
            <person name="Peltek S.E."/>
        </authorList>
    </citation>
    <scope>NUCLEOTIDE SEQUENCE [LARGE SCALE GENOMIC DNA]</scope>
    <source>
        <strain evidence="7">SL48-SHIP-2</strain>
    </source>
</reference>
<evidence type="ECO:0000256" key="2">
    <source>
        <dbReference type="ARBA" id="ARBA00022801"/>
    </source>
</evidence>
<dbReference type="SMART" id="SM00490">
    <property type="entry name" value="HELICc"/>
    <property type="match status" value="1"/>
</dbReference>
<sequence>MTQPFAITDLAMGQSLVGLEPDAVVSVAAVTPLAEGAVQLVYTLPDGSPKIRMVTAADLSEVRLATTERPWSFDGDGAAFQMACEAKRIDLAFLFDPMMAVHTSNVEPLPHQITAVYEAMLPRQPLRYVLADDPGAGKTIMAGLYIRELIMRADAQRILIVSPGSLVEQWRDELFEKFGLEFRIFSSALTEASPSGNPFGDYDQVIVRLDQVSRDEIEEGGRREPGDTQQNALNAGWDLAIFDEAHKLSAHYFGNDLKTTARFRFATRLGAHTRHLLLMTATPHNGKDEDFQLFLSLLDSDRFYGKSRDASHKIDASDLMRRMVKEELVKFDGTPLFPERRAYTVNYTLSDQEAELYTAVTDYVRDEMGKADQLDGQRRGSVGFALTALQRRLASSPEAIYQSLRRRRERLEKRIREEKLLARGRINVPETLWDLPEDDDDLNANEQETLEETLVDQATAAQTIAELEAEVHILADLEQRAKEVVSSQQDRKWEELSKILQNSPEMRDAGGRLRKIIIFTEHRDTLNYLIHRISGVLGGQASIVTIHGGTHRDERRKSQALFRSDPEIRVLVATDAAGEGVNLQNANLMVNYDLPWNPNRLEQRFGRIHRIGQTEVCHLWNLVAKETREGEVYHRLLQKLEVESEALHGRVFDILGEVFEETSLKQLLMDAIRYGDQPEVKARLSIKIDTALDHTHLLDLLNRNALANETMTPERLFSVKEEMEKAEARRLQPCFVRAFFLNAFEALGGAIYPREQGRFEITFVPEAIRERDRRITGRNRREQEPVLKRYDRICFEKDAVQPLDKPGLARAVLMHPGHPLMLALIDIITERHTNLLRQGSVLLDPADPGTEPWLLVMLTHQITDGSERVLSKRMQFVRVNAAGQTAFAGWAPHLDLRPLQTNEREAIAPVLDETWLTGGVEQRAVAMAAANLVPQHYQEVAERRIVHVEKTLAAVNQRLSAQIAWTTDRWLKLKDDLTAGKDVRLPVENLRREITDLEGRLERRKKTLQSQRHLVNGSPVVLGAALVVPAGLLAQPTGEDAPASTSFSADAVARSRIEHLAMDAVRQIEEARGWCVVDVSADKCGWDLTSYPPAGSAEQARHIEVKGRIASADTVTVTRNEICYGANQADKFILALVLVGEDEAIDGPYCLRNPFDREPQWGVATMNMKIAEILERAEKQ</sequence>
<dbReference type="AlphaFoldDB" id="A0A540VSY2"/>
<dbReference type="SUPFAM" id="SSF52540">
    <property type="entry name" value="P-loop containing nucleoside triphosphate hydrolases"/>
    <property type="match status" value="2"/>
</dbReference>
<dbReference type="CDD" id="cd18793">
    <property type="entry name" value="SF2_C_SNF"/>
    <property type="match status" value="1"/>
</dbReference>
<dbReference type="GO" id="GO:0016787">
    <property type="term" value="F:hydrolase activity"/>
    <property type="evidence" value="ECO:0007669"/>
    <property type="project" value="UniProtKB-KW"/>
</dbReference>
<dbReference type="PROSITE" id="PS51192">
    <property type="entry name" value="HELICASE_ATP_BIND_1"/>
    <property type="match status" value="1"/>
</dbReference>
<comment type="caution">
    <text evidence="7">The sequence shown here is derived from an EMBL/GenBank/DDBJ whole genome shotgun (WGS) entry which is preliminary data.</text>
</comment>
<name>A0A540VSY2_9GAMM</name>
<dbReference type="InterPro" id="IPR024975">
    <property type="entry name" value="NOV_C"/>
</dbReference>
<dbReference type="InterPro" id="IPR014001">
    <property type="entry name" value="Helicase_ATP-bd"/>
</dbReference>
<dbReference type="InterPro" id="IPR001650">
    <property type="entry name" value="Helicase_C-like"/>
</dbReference>
<dbReference type="InterPro" id="IPR049730">
    <property type="entry name" value="SNF2/RAD54-like_C"/>
</dbReference>
<feature type="domain" description="Helicase ATP-binding" evidence="5">
    <location>
        <begin position="119"/>
        <end position="301"/>
    </location>
</feature>
<keyword evidence="2" id="KW-0378">Hydrolase</keyword>
<accession>A0A540VSY2</accession>
<feature type="domain" description="Helicase C-terminal" evidence="6">
    <location>
        <begin position="505"/>
        <end position="655"/>
    </location>
</feature>
<dbReference type="Pfam" id="PF00271">
    <property type="entry name" value="Helicase_C"/>
    <property type="match status" value="1"/>
</dbReference>
<dbReference type="EMBL" id="VIFK01000038">
    <property type="protein sequence ID" value="TQE99806.1"/>
    <property type="molecule type" value="Genomic_DNA"/>
</dbReference>
<organism evidence="7 8">
    <name type="scientific">Spiribacter salinus</name>
    <dbReference type="NCBI Taxonomy" id="1335746"/>
    <lineage>
        <taxon>Bacteria</taxon>
        <taxon>Pseudomonadati</taxon>
        <taxon>Pseudomonadota</taxon>
        <taxon>Gammaproteobacteria</taxon>
        <taxon>Chromatiales</taxon>
        <taxon>Ectothiorhodospiraceae</taxon>
        <taxon>Spiribacter</taxon>
    </lineage>
</organism>
<dbReference type="Pfam" id="PF13020">
    <property type="entry name" value="NOV_C"/>
    <property type="match status" value="1"/>
</dbReference>
<dbReference type="Pfam" id="PF00176">
    <property type="entry name" value="SNF2-rel_dom"/>
    <property type="match status" value="1"/>
</dbReference>
<proteinExistence type="predicted"/>
<evidence type="ECO:0000313" key="8">
    <source>
        <dbReference type="Proteomes" id="UP000315400"/>
    </source>
</evidence>
<keyword evidence="4" id="KW-0067">ATP-binding</keyword>
<evidence type="ECO:0000256" key="4">
    <source>
        <dbReference type="ARBA" id="ARBA00022840"/>
    </source>
</evidence>
<dbReference type="InterPro" id="IPR000330">
    <property type="entry name" value="SNF2_N"/>
</dbReference>
<protein>
    <submittedName>
        <fullName evidence="7">DUF3883 domain-containing protein</fullName>
    </submittedName>
</protein>
<dbReference type="CDD" id="cd18011">
    <property type="entry name" value="DEXDc_RapA"/>
    <property type="match status" value="1"/>
</dbReference>
<dbReference type="InterPro" id="IPR038718">
    <property type="entry name" value="SNF2-like_sf"/>
</dbReference>
<dbReference type="InterPro" id="IPR027417">
    <property type="entry name" value="P-loop_NTPase"/>
</dbReference>
<dbReference type="SMART" id="SM00487">
    <property type="entry name" value="DEXDc"/>
    <property type="match status" value="1"/>
</dbReference>
<dbReference type="PANTHER" id="PTHR45766:SF6">
    <property type="entry name" value="SWI_SNF-RELATED MATRIX-ASSOCIATED ACTIN-DEPENDENT REGULATOR OF CHROMATIN SUBFAMILY A-LIKE PROTEIN 1"/>
    <property type="match status" value="1"/>
</dbReference>
<dbReference type="GO" id="GO:0004386">
    <property type="term" value="F:helicase activity"/>
    <property type="evidence" value="ECO:0007669"/>
    <property type="project" value="UniProtKB-KW"/>
</dbReference>
<dbReference type="PANTHER" id="PTHR45766">
    <property type="entry name" value="DNA ANNEALING HELICASE AND ENDONUCLEASE ZRANB3 FAMILY MEMBER"/>
    <property type="match status" value="1"/>
</dbReference>
<gene>
    <name evidence="7" type="ORF">FKY71_06635</name>
</gene>
<dbReference type="GO" id="GO:0005524">
    <property type="term" value="F:ATP binding"/>
    <property type="evidence" value="ECO:0007669"/>
    <property type="project" value="InterPro"/>
</dbReference>
<dbReference type="GO" id="GO:0003677">
    <property type="term" value="F:DNA binding"/>
    <property type="evidence" value="ECO:0007669"/>
    <property type="project" value="InterPro"/>
</dbReference>
<evidence type="ECO:0000259" key="6">
    <source>
        <dbReference type="PROSITE" id="PS51194"/>
    </source>
</evidence>